<dbReference type="EMBL" id="MCGO01000047">
    <property type="protein sequence ID" value="ORY37938.1"/>
    <property type="molecule type" value="Genomic_DNA"/>
</dbReference>
<sequence>MATSLRSSASHTTNWHHSIYFNFTLSWHLPESRSFAAFTLFTLFFGTISLLAAYALQLKPCFHLLHFLWC</sequence>
<name>A0A1Y2BT51_9FUNG</name>
<keyword evidence="1" id="KW-0812">Transmembrane</keyword>
<keyword evidence="1" id="KW-0472">Membrane</keyword>
<evidence type="ECO:0000256" key="1">
    <source>
        <dbReference type="SAM" id="Phobius"/>
    </source>
</evidence>
<feature type="transmembrane region" description="Helical" evidence="1">
    <location>
        <begin position="35"/>
        <end position="56"/>
    </location>
</feature>
<evidence type="ECO:0000313" key="3">
    <source>
        <dbReference type="Proteomes" id="UP000193642"/>
    </source>
</evidence>
<protein>
    <submittedName>
        <fullName evidence="2">Uncharacterized protein</fullName>
    </submittedName>
</protein>
<organism evidence="2 3">
    <name type="scientific">Rhizoclosmatium globosum</name>
    <dbReference type="NCBI Taxonomy" id="329046"/>
    <lineage>
        <taxon>Eukaryota</taxon>
        <taxon>Fungi</taxon>
        <taxon>Fungi incertae sedis</taxon>
        <taxon>Chytridiomycota</taxon>
        <taxon>Chytridiomycota incertae sedis</taxon>
        <taxon>Chytridiomycetes</taxon>
        <taxon>Chytridiales</taxon>
        <taxon>Chytriomycetaceae</taxon>
        <taxon>Rhizoclosmatium</taxon>
    </lineage>
</organism>
<proteinExistence type="predicted"/>
<keyword evidence="3" id="KW-1185">Reference proteome</keyword>
<dbReference type="Proteomes" id="UP000193642">
    <property type="component" value="Unassembled WGS sequence"/>
</dbReference>
<comment type="caution">
    <text evidence="2">The sequence shown here is derived from an EMBL/GenBank/DDBJ whole genome shotgun (WGS) entry which is preliminary data.</text>
</comment>
<dbReference type="AlphaFoldDB" id="A0A1Y2BT51"/>
<accession>A0A1Y2BT51</accession>
<keyword evidence="1" id="KW-1133">Transmembrane helix</keyword>
<reference evidence="2 3" key="1">
    <citation type="submission" date="2016-07" db="EMBL/GenBank/DDBJ databases">
        <title>Pervasive Adenine N6-methylation of Active Genes in Fungi.</title>
        <authorList>
            <consortium name="DOE Joint Genome Institute"/>
            <person name="Mondo S.J."/>
            <person name="Dannebaum R.O."/>
            <person name="Kuo R.C."/>
            <person name="Labutti K."/>
            <person name="Haridas S."/>
            <person name="Kuo A."/>
            <person name="Salamov A."/>
            <person name="Ahrendt S.R."/>
            <person name="Lipzen A."/>
            <person name="Sullivan W."/>
            <person name="Andreopoulos W.B."/>
            <person name="Clum A."/>
            <person name="Lindquist E."/>
            <person name="Daum C."/>
            <person name="Ramamoorthy G.K."/>
            <person name="Gryganskyi A."/>
            <person name="Culley D."/>
            <person name="Magnuson J.K."/>
            <person name="James T.Y."/>
            <person name="O'Malley M.A."/>
            <person name="Stajich J.E."/>
            <person name="Spatafora J.W."/>
            <person name="Visel A."/>
            <person name="Grigoriev I.V."/>
        </authorList>
    </citation>
    <scope>NUCLEOTIDE SEQUENCE [LARGE SCALE GENOMIC DNA]</scope>
    <source>
        <strain evidence="2 3">JEL800</strain>
    </source>
</reference>
<gene>
    <name evidence="2" type="ORF">BCR33DRAFT_721137</name>
</gene>
<evidence type="ECO:0000313" key="2">
    <source>
        <dbReference type="EMBL" id="ORY37938.1"/>
    </source>
</evidence>